<accession>A0A4Z0NQS1</accession>
<dbReference type="Proteomes" id="UP000297535">
    <property type="component" value="Unassembled WGS sequence"/>
</dbReference>
<dbReference type="AlphaFoldDB" id="A0A4Z0NQS1"/>
<evidence type="ECO:0000313" key="2">
    <source>
        <dbReference type="EMBL" id="TGD99071.1"/>
    </source>
</evidence>
<sequence>MTTARRRSNPPLQPVGLPGSKPGRADMHHYTVVFKGSAAKENTGKEAAGRAAFVNERVRKTANDLESLRALVTREHLQGELGGFGEPTAFGMVELVATPRLAARIERAARVKAVIAE</sequence>
<keyword evidence="3" id="KW-1185">Reference proteome</keyword>
<dbReference type="RefSeq" id="WP_135415309.1">
    <property type="nucleotide sequence ID" value="NZ_SRLB01000009.1"/>
</dbReference>
<comment type="caution">
    <text evidence="2">The sequence shown here is derived from an EMBL/GenBank/DDBJ whole genome shotgun (WGS) entry which is preliminary data.</text>
</comment>
<gene>
    <name evidence="2" type="ORF">EU555_14315</name>
</gene>
<protein>
    <submittedName>
        <fullName evidence="2">Uncharacterized protein</fullName>
    </submittedName>
</protein>
<proteinExistence type="predicted"/>
<evidence type="ECO:0000256" key="1">
    <source>
        <dbReference type="SAM" id="MobiDB-lite"/>
    </source>
</evidence>
<name>A0A4Z0NQS1_9HYPH</name>
<dbReference type="OrthoDB" id="9928779at2"/>
<dbReference type="EMBL" id="SRLB01000009">
    <property type="protein sequence ID" value="TGD99071.1"/>
    <property type="molecule type" value="Genomic_DNA"/>
</dbReference>
<organism evidence="2 3">
    <name type="scientific">Methylobacterium nonmethylotrophicum</name>
    <dbReference type="NCBI Taxonomy" id="1141884"/>
    <lineage>
        <taxon>Bacteria</taxon>
        <taxon>Pseudomonadati</taxon>
        <taxon>Pseudomonadota</taxon>
        <taxon>Alphaproteobacteria</taxon>
        <taxon>Hyphomicrobiales</taxon>
        <taxon>Methylobacteriaceae</taxon>
        <taxon>Methylobacterium</taxon>
    </lineage>
</organism>
<reference evidence="2 3" key="1">
    <citation type="submission" date="2019-04" db="EMBL/GenBank/DDBJ databases">
        <authorList>
            <person name="Feng G."/>
            <person name="Zhu H."/>
        </authorList>
    </citation>
    <scope>NUCLEOTIDE SEQUENCE [LARGE SCALE GENOMIC DNA]</scope>
    <source>
        <strain evidence="2 3">6HR-1</strain>
    </source>
</reference>
<feature type="region of interest" description="Disordered" evidence="1">
    <location>
        <begin position="1"/>
        <end position="26"/>
    </location>
</feature>
<evidence type="ECO:0000313" key="3">
    <source>
        <dbReference type="Proteomes" id="UP000297535"/>
    </source>
</evidence>